<comment type="pathway">
    <text evidence="2">Polyol metabolism; (R,R)-butane-2,3-diol biosynthesis; (R,R)-butane-2,3-diol from pyruvate: step 2/3.</text>
</comment>
<sequence length="291" mass="30342">MHRSLGAFVLGLACASAAAVAYASGAPHVAAPASAPGGDGCSRAYCPGDAVFQAVPLQGLLAGVLESPIAFGSVLEHGDFGLGGLSPLDGEAIVLDGEAYHARLDGSLRTIDPGERASVLWVKRFRPDRRLVLGSIGGFDALAAALDAGTGSPNRIHAIRVDGTFERVRLRSVPRQSPPYVPVAEVVKSQRVFTLEKVEGTLVGFRFPAWAAGVNAPGYHFHFVDAGRRAGGHLLDLRATGLTARVDTTRALTVITPDHVLFDDATLDAPTDENAYRRALRPGHGGSGATP</sequence>
<dbReference type="EMBL" id="JARXRM010000043">
    <property type="protein sequence ID" value="MDH5824226.1"/>
    <property type="molecule type" value="Genomic_DNA"/>
</dbReference>
<evidence type="ECO:0000256" key="8">
    <source>
        <dbReference type="ARBA" id="ARBA00023239"/>
    </source>
</evidence>
<proteinExistence type="inferred from homology"/>
<dbReference type="PANTHER" id="PTHR35524">
    <property type="entry name" value="ALPHA-ACETOLACTATE DECARBOXYLASE"/>
    <property type="match status" value="1"/>
</dbReference>
<evidence type="ECO:0000256" key="5">
    <source>
        <dbReference type="ARBA" id="ARBA00020164"/>
    </source>
</evidence>
<name>A0ABT6JBP9_9GAMM</name>
<dbReference type="Proteomes" id="UP001156940">
    <property type="component" value="Unassembled WGS sequence"/>
</dbReference>
<reference evidence="10 11" key="1">
    <citation type="submission" date="2023-04" db="EMBL/GenBank/DDBJ databases">
        <title>Luteimonas endophyticus RD2P54.</title>
        <authorList>
            <person name="Sun J.-Q."/>
        </authorList>
    </citation>
    <scope>NUCLEOTIDE SEQUENCE [LARGE SCALE GENOMIC DNA]</scope>
    <source>
        <strain evidence="10 11">RD2P54</strain>
    </source>
</reference>
<evidence type="ECO:0000256" key="7">
    <source>
        <dbReference type="ARBA" id="ARBA00023061"/>
    </source>
</evidence>
<evidence type="ECO:0000256" key="3">
    <source>
        <dbReference type="ARBA" id="ARBA00007106"/>
    </source>
</evidence>
<dbReference type="InterPro" id="IPR005128">
    <property type="entry name" value="Acetolactate_a_deCO2ase"/>
</dbReference>
<organism evidence="10 11">
    <name type="scientific">Luteimonas endophytica</name>
    <dbReference type="NCBI Taxonomy" id="3042023"/>
    <lineage>
        <taxon>Bacteria</taxon>
        <taxon>Pseudomonadati</taxon>
        <taxon>Pseudomonadota</taxon>
        <taxon>Gammaproteobacteria</taxon>
        <taxon>Lysobacterales</taxon>
        <taxon>Lysobacteraceae</taxon>
        <taxon>Luteimonas</taxon>
    </lineage>
</organism>
<dbReference type="Pfam" id="PF03306">
    <property type="entry name" value="AAL_decarboxy"/>
    <property type="match status" value="1"/>
</dbReference>
<keyword evidence="9" id="KW-0732">Signal</keyword>
<feature type="signal peptide" evidence="9">
    <location>
        <begin position="1"/>
        <end position="21"/>
    </location>
</feature>
<keyword evidence="7" id="KW-0005">Acetoin biosynthesis</keyword>
<dbReference type="CDD" id="cd17299">
    <property type="entry name" value="acetolactate_decarboxylase"/>
    <property type="match status" value="1"/>
</dbReference>
<accession>A0ABT6JBP9</accession>
<dbReference type="SUPFAM" id="SSF117856">
    <property type="entry name" value="AF0104/ALDC/Ptd012-like"/>
    <property type="match status" value="1"/>
</dbReference>
<evidence type="ECO:0000256" key="9">
    <source>
        <dbReference type="SAM" id="SignalP"/>
    </source>
</evidence>
<keyword evidence="8" id="KW-0456">Lyase</keyword>
<dbReference type="RefSeq" id="WP_280575525.1">
    <property type="nucleotide sequence ID" value="NZ_JARXRM010000043.1"/>
</dbReference>
<keyword evidence="11" id="KW-1185">Reference proteome</keyword>
<evidence type="ECO:0000256" key="6">
    <source>
        <dbReference type="ARBA" id="ARBA00022793"/>
    </source>
</evidence>
<feature type="chain" id="PRO_5046980846" description="Alpha-acetolactate decarboxylase" evidence="9">
    <location>
        <begin position="22"/>
        <end position="291"/>
    </location>
</feature>
<gene>
    <name evidence="10" type="ORF">QFW77_14690</name>
</gene>
<evidence type="ECO:0000256" key="2">
    <source>
        <dbReference type="ARBA" id="ARBA00005170"/>
    </source>
</evidence>
<protein>
    <recommendedName>
        <fullName evidence="5">Alpha-acetolactate decarboxylase</fullName>
        <ecNumber evidence="4">4.1.1.5</ecNumber>
    </recommendedName>
</protein>
<dbReference type="PANTHER" id="PTHR35524:SF1">
    <property type="entry name" value="ALPHA-ACETOLACTATE DECARBOXYLASE"/>
    <property type="match status" value="1"/>
</dbReference>
<evidence type="ECO:0000313" key="11">
    <source>
        <dbReference type="Proteomes" id="UP001156940"/>
    </source>
</evidence>
<comment type="catalytic activity">
    <reaction evidence="1">
        <text>(2S)-2-acetolactate + H(+) = (R)-acetoin + CO2</text>
        <dbReference type="Rhea" id="RHEA:21580"/>
        <dbReference type="ChEBI" id="CHEBI:15378"/>
        <dbReference type="ChEBI" id="CHEBI:15686"/>
        <dbReference type="ChEBI" id="CHEBI:16526"/>
        <dbReference type="ChEBI" id="CHEBI:58476"/>
        <dbReference type="EC" id="4.1.1.5"/>
    </reaction>
</comment>
<comment type="similarity">
    <text evidence="3">Belongs to the alpha-acetolactate decarboxylase family.</text>
</comment>
<keyword evidence="6" id="KW-0210">Decarboxylase</keyword>
<dbReference type="EC" id="4.1.1.5" evidence="4"/>
<evidence type="ECO:0000256" key="4">
    <source>
        <dbReference type="ARBA" id="ARBA00013204"/>
    </source>
</evidence>
<comment type="caution">
    <text evidence="10">The sequence shown here is derived from an EMBL/GenBank/DDBJ whole genome shotgun (WGS) entry which is preliminary data.</text>
</comment>
<evidence type="ECO:0000256" key="1">
    <source>
        <dbReference type="ARBA" id="ARBA00001784"/>
    </source>
</evidence>
<dbReference type="Gene3D" id="3.30.1330.80">
    <property type="entry name" value="Hypothetical protein, similar to alpha- acetolactate decarboxylase, domain 2"/>
    <property type="match status" value="2"/>
</dbReference>
<evidence type="ECO:0000313" key="10">
    <source>
        <dbReference type="EMBL" id="MDH5824226.1"/>
    </source>
</evidence>